<name>A0ACC0ZUA5_9ROSI</name>
<evidence type="ECO:0000313" key="1">
    <source>
        <dbReference type="EMBL" id="KAJ0075390.1"/>
    </source>
</evidence>
<reference evidence="2" key="1">
    <citation type="journal article" date="2023" name="G3 (Bethesda)">
        <title>Genome assembly and association tests identify interacting loci associated with vigor, precocity, and sex in interspecific pistachio rootstocks.</title>
        <authorList>
            <person name="Palmer W."/>
            <person name="Jacygrad E."/>
            <person name="Sagayaradj S."/>
            <person name="Cavanaugh K."/>
            <person name="Han R."/>
            <person name="Bertier L."/>
            <person name="Beede B."/>
            <person name="Kafkas S."/>
            <person name="Golino D."/>
            <person name="Preece J."/>
            <person name="Michelmore R."/>
        </authorList>
    </citation>
    <scope>NUCLEOTIDE SEQUENCE [LARGE SCALE GENOMIC DNA]</scope>
</reference>
<keyword evidence="2" id="KW-1185">Reference proteome</keyword>
<evidence type="ECO:0000313" key="2">
    <source>
        <dbReference type="Proteomes" id="UP001164250"/>
    </source>
</evidence>
<gene>
    <name evidence="1" type="ORF">Patl1_34047</name>
</gene>
<accession>A0ACC0ZUA5</accession>
<sequence>MITSSTLLHFTRFVQFLEVLVAEAIKKKEMDSKISRKLPTMIEVQALQIVATVNKKLETPLHEACHQGKANVVMLLLENNPWMATKLNYENGGAISIAWIKVAFDMVKLMMNQSLLMGFKKDEDDLTALYVATSMGNTSKNQISFLKSRTNMAYNAEVVQSILEVLLKNTNKTGYSLHCTVPVAEHS</sequence>
<dbReference type="Proteomes" id="UP001164250">
    <property type="component" value="Chromosome 15"/>
</dbReference>
<comment type="caution">
    <text evidence="1">The sequence shown here is derived from an EMBL/GenBank/DDBJ whole genome shotgun (WGS) entry which is preliminary data.</text>
</comment>
<proteinExistence type="predicted"/>
<organism evidence="1 2">
    <name type="scientific">Pistacia atlantica</name>
    <dbReference type="NCBI Taxonomy" id="434234"/>
    <lineage>
        <taxon>Eukaryota</taxon>
        <taxon>Viridiplantae</taxon>
        <taxon>Streptophyta</taxon>
        <taxon>Embryophyta</taxon>
        <taxon>Tracheophyta</taxon>
        <taxon>Spermatophyta</taxon>
        <taxon>Magnoliopsida</taxon>
        <taxon>eudicotyledons</taxon>
        <taxon>Gunneridae</taxon>
        <taxon>Pentapetalae</taxon>
        <taxon>rosids</taxon>
        <taxon>malvids</taxon>
        <taxon>Sapindales</taxon>
        <taxon>Anacardiaceae</taxon>
        <taxon>Pistacia</taxon>
    </lineage>
</organism>
<dbReference type="EMBL" id="CM047910">
    <property type="protein sequence ID" value="KAJ0075390.1"/>
    <property type="molecule type" value="Genomic_DNA"/>
</dbReference>
<protein>
    <submittedName>
        <fullName evidence="1">Uncharacterized protein</fullName>
    </submittedName>
</protein>